<dbReference type="Proteomes" id="UP001180650">
    <property type="component" value="Unassembled WGS sequence"/>
</dbReference>
<evidence type="ECO:0000256" key="1">
    <source>
        <dbReference type="SAM" id="Phobius"/>
    </source>
</evidence>
<dbReference type="RefSeq" id="WP_312671946.1">
    <property type="nucleotide sequence ID" value="NZ_JAVSJA010000001.1"/>
</dbReference>
<keyword evidence="1" id="KW-0472">Membrane</keyword>
<keyword evidence="1" id="KW-0812">Transmembrane</keyword>
<gene>
    <name evidence="2" type="ORF">RAM70_00465</name>
</gene>
<dbReference type="EMBL" id="JAVSJA010000001">
    <property type="protein sequence ID" value="MDT3673096.1"/>
    <property type="molecule type" value="Genomic_DNA"/>
</dbReference>
<evidence type="ECO:0000313" key="3">
    <source>
        <dbReference type="Proteomes" id="UP001180650"/>
    </source>
</evidence>
<keyword evidence="1" id="KW-1133">Transmembrane helix</keyword>
<keyword evidence="3" id="KW-1185">Reference proteome</keyword>
<name>A0ABU3HEY7_9CHRO</name>
<feature type="transmembrane region" description="Helical" evidence="1">
    <location>
        <begin position="20"/>
        <end position="45"/>
    </location>
</feature>
<protein>
    <submittedName>
        <fullName evidence="2">Uncharacterized protein</fullName>
    </submittedName>
</protein>
<comment type="caution">
    <text evidence="2">The sequence shown here is derived from an EMBL/GenBank/DDBJ whole genome shotgun (WGS) entry which is preliminary data.</text>
</comment>
<evidence type="ECO:0000313" key="2">
    <source>
        <dbReference type="EMBL" id="MDT3673096.1"/>
    </source>
</evidence>
<accession>A0ABU3HEY7</accession>
<reference evidence="2" key="1">
    <citation type="submission" date="2023-08" db="EMBL/GenBank/DDBJ databases">
        <authorList>
            <person name="Park H.-K."/>
            <person name="Kim I.-S."/>
        </authorList>
    </citation>
    <scope>NUCLEOTIDE SEQUENCE</scope>
    <source>
        <strain evidence="2">NRERC-220</strain>
    </source>
</reference>
<proteinExistence type="predicted"/>
<sequence>MQIISMRPAWLGSFCDYYRLILAIGTFIADFVVNIAPVIILVGIVKDNISSPTGDR</sequence>
<organism evidence="2 3">
    <name type="scientific">Microcystis wesenbergii NRERC-220</name>
    <dbReference type="NCBI Taxonomy" id="3068991"/>
    <lineage>
        <taxon>Bacteria</taxon>
        <taxon>Bacillati</taxon>
        <taxon>Cyanobacteriota</taxon>
        <taxon>Cyanophyceae</taxon>
        <taxon>Oscillatoriophycideae</taxon>
        <taxon>Chroococcales</taxon>
        <taxon>Microcystaceae</taxon>
        <taxon>Microcystis</taxon>
    </lineage>
</organism>